<dbReference type="EMBL" id="JAHUTJ010032875">
    <property type="protein sequence ID" value="MED6276349.1"/>
    <property type="molecule type" value="Genomic_DNA"/>
</dbReference>
<gene>
    <name evidence="10" type="ORF">CHARACLAT_002162</name>
</gene>
<keyword evidence="9" id="KW-0472">Membrane</keyword>
<sequence length="339" mass="38982">MGIAIHNELVLSSMYHLFRFTFPSLHPDWMLLLSFMHTHVTITVTLTLLLVPKFFFETKARREEIAAEVYEDEMDLRRSASYLNNSFCSTWSGHSMDPDDFQDELKKLYAQLEVHKVKKMTTNNPHLSKKRGSRCALGRSLIKRITEFPETVSRQCSREDRDGSFRIRRGSHSDSFRMAPDTQDSTRADVCPWETEDPKLLKEQHSCQDVCPWETVETKDKDVCQSDTKEEREDGKAVSNVAENIYNTNSERVVTDNQRTLEDETQENMGTGQMDESKANLALGRRDALCPWDIIRSTSGSFTDNITDVFTWEPENIPEEDEEDDAECAAEALVFPSDL</sequence>
<protein>
    <submittedName>
        <fullName evidence="10">Uncharacterized protein</fullName>
    </submittedName>
</protein>
<accession>A0ABU7DMS8</accession>
<evidence type="ECO:0000256" key="5">
    <source>
        <dbReference type="ARBA" id="ARBA00023170"/>
    </source>
</evidence>
<dbReference type="InterPro" id="IPR043458">
    <property type="entry name" value="GPR158/179"/>
</dbReference>
<keyword evidence="5" id="KW-0675">Receptor</keyword>
<evidence type="ECO:0000256" key="1">
    <source>
        <dbReference type="ARBA" id="ARBA00004651"/>
    </source>
</evidence>
<keyword evidence="9" id="KW-0812">Transmembrane</keyword>
<proteinExistence type="inferred from homology"/>
<feature type="region of interest" description="Disordered" evidence="8">
    <location>
        <begin position="168"/>
        <end position="189"/>
    </location>
</feature>
<keyword evidence="6" id="KW-0325">Glycoprotein</keyword>
<evidence type="ECO:0000313" key="10">
    <source>
        <dbReference type="EMBL" id="MED6276349.1"/>
    </source>
</evidence>
<keyword evidence="4" id="KW-0297">G-protein coupled receptor</keyword>
<dbReference type="PANTHER" id="PTHR32546">
    <property type="entry name" value="G-PROTEIN COUPLED RECEPTOR 158-RELATED"/>
    <property type="match status" value="1"/>
</dbReference>
<evidence type="ECO:0000256" key="8">
    <source>
        <dbReference type="SAM" id="MobiDB-lite"/>
    </source>
</evidence>
<evidence type="ECO:0000256" key="7">
    <source>
        <dbReference type="ARBA" id="ARBA00023224"/>
    </source>
</evidence>
<name>A0ABU7DMS8_9TELE</name>
<evidence type="ECO:0000313" key="11">
    <source>
        <dbReference type="Proteomes" id="UP001352852"/>
    </source>
</evidence>
<dbReference type="PANTHER" id="PTHR32546:SF7">
    <property type="entry name" value="G-PROTEIN COUPLED RECEPTOR 179-RELATED"/>
    <property type="match status" value="1"/>
</dbReference>
<evidence type="ECO:0000256" key="6">
    <source>
        <dbReference type="ARBA" id="ARBA00023180"/>
    </source>
</evidence>
<feature type="transmembrane region" description="Helical" evidence="9">
    <location>
        <begin position="29"/>
        <end position="51"/>
    </location>
</feature>
<keyword evidence="7" id="KW-0807">Transducer</keyword>
<keyword evidence="9" id="KW-1133">Transmembrane helix</keyword>
<comment type="subcellular location">
    <subcellularLocation>
        <location evidence="1">Cell membrane</location>
        <topology evidence="1">Multi-pass membrane protein</topology>
    </subcellularLocation>
</comment>
<evidence type="ECO:0000256" key="4">
    <source>
        <dbReference type="ARBA" id="ARBA00023040"/>
    </source>
</evidence>
<comment type="caution">
    <text evidence="10">The sequence shown here is derived from an EMBL/GenBank/DDBJ whole genome shotgun (WGS) entry which is preliminary data.</text>
</comment>
<keyword evidence="11" id="KW-1185">Reference proteome</keyword>
<keyword evidence="3" id="KW-1003">Cell membrane</keyword>
<evidence type="ECO:0000256" key="9">
    <source>
        <dbReference type="SAM" id="Phobius"/>
    </source>
</evidence>
<evidence type="ECO:0000256" key="3">
    <source>
        <dbReference type="ARBA" id="ARBA00022475"/>
    </source>
</evidence>
<evidence type="ECO:0000256" key="2">
    <source>
        <dbReference type="ARBA" id="ARBA00007242"/>
    </source>
</evidence>
<reference evidence="10 11" key="1">
    <citation type="submission" date="2021-06" db="EMBL/GenBank/DDBJ databases">
        <authorList>
            <person name="Palmer J.M."/>
        </authorList>
    </citation>
    <scope>NUCLEOTIDE SEQUENCE [LARGE SCALE GENOMIC DNA]</scope>
    <source>
        <strain evidence="10 11">CL_MEX2019</strain>
        <tissue evidence="10">Muscle</tissue>
    </source>
</reference>
<dbReference type="Proteomes" id="UP001352852">
    <property type="component" value="Unassembled WGS sequence"/>
</dbReference>
<comment type="similarity">
    <text evidence="2">Belongs to the G-protein coupled receptor 3 family.</text>
</comment>
<organism evidence="10 11">
    <name type="scientific">Characodon lateralis</name>
    <dbReference type="NCBI Taxonomy" id="208331"/>
    <lineage>
        <taxon>Eukaryota</taxon>
        <taxon>Metazoa</taxon>
        <taxon>Chordata</taxon>
        <taxon>Craniata</taxon>
        <taxon>Vertebrata</taxon>
        <taxon>Euteleostomi</taxon>
        <taxon>Actinopterygii</taxon>
        <taxon>Neopterygii</taxon>
        <taxon>Teleostei</taxon>
        <taxon>Neoteleostei</taxon>
        <taxon>Acanthomorphata</taxon>
        <taxon>Ovalentaria</taxon>
        <taxon>Atherinomorphae</taxon>
        <taxon>Cyprinodontiformes</taxon>
        <taxon>Goodeidae</taxon>
        <taxon>Characodon</taxon>
    </lineage>
</organism>